<keyword evidence="1 6" id="KW-0489">Methyltransferase</keyword>
<evidence type="ECO:0000256" key="8">
    <source>
        <dbReference type="RuleBase" id="RU000417"/>
    </source>
</evidence>
<dbReference type="PROSITE" id="PS51679">
    <property type="entry name" value="SAM_MT_C5"/>
    <property type="match status" value="1"/>
</dbReference>
<dbReference type="GO" id="GO:0044027">
    <property type="term" value="P:negative regulation of gene expression via chromosomal CpG island methylation"/>
    <property type="evidence" value="ECO:0007669"/>
    <property type="project" value="TreeGrafter"/>
</dbReference>
<organism evidence="9 10">
    <name type="scientific">Myroides guanonis</name>
    <dbReference type="NCBI Taxonomy" id="1150112"/>
    <lineage>
        <taxon>Bacteria</taxon>
        <taxon>Pseudomonadati</taxon>
        <taxon>Bacteroidota</taxon>
        <taxon>Flavobacteriia</taxon>
        <taxon>Flavobacteriales</taxon>
        <taxon>Flavobacteriaceae</taxon>
        <taxon>Myroides</taxon>
    </lineage>
</organism>
<dbReference type="PANTHER" id="PTHR10629:SF52">
    <property type="entry name" value="DNA (CYTOSINE-5)-METHYLTRANSFERASE 1"/>
    <property type="match status" value="1"/>
</dbReference>
<dbReference type="InterPro" id="IPR001525">
    <property type="entry name" value="C5_MeTfrase"/>
</dbReference>
<comment type="catalytic activity">
    <reaction evidence="5 8">
        <text>a 2'-deoxycytidine in DNA + S-adenosyl-L-methionine = a 5-methyl-2'-deoxycytidine in DNA + S-adenosyl-L-homocysteine + H(+)</text>
        <dbReference type="Rhea" id="RHEA:13681"/>
        <dbReference type="Rhea" id="RHEA-COMP:11369"/>
        <dbReference type="Rhea" id="RHEA-COMP:11370"/>
        <dbReference type="ChEBI" id="CHEBI:15378"/>
        <dbReference type="ChEBI" id="CHEBI:57856"/>
        <dbReference type="ChEBI" id="CHEBI:59789"/>
        <dbReference type="ChEBI" id="CHEBI:85452"/>
        <dbReference type="ChEBI" id="CHEBI:85454"/>
        <dbReference type="EC" id="2.1.1.37"/>
    </reaction>
</comment>
<dbReference type="Gene3D" id="3.40.50.150">
    <property type="entry name" value="Vaccinia Virus protein VP39"/>
    <property type="match status" value="1"/>
</dbReference>
<proteinExistence type="inferred from homology"/>
<dbReference type="InterPro" id="IPR050390">
    <property type="entry name" value="C5-Methyltransferase"/>
</dbReference>
<dbReference type="GO" id="GO:0032259">
    <property type="term" value="P:methylation"/>
    <property type="evidence" value="ECO:0007669"/>
    <property type="project" value="UniProtKB-KW"/>
</dbReference>
<evidence type="ECO:0000256" key="4">
    <source>
        <dbReference type="ARBA" id="ARBA00022747"/>
    </source>
</evidence>
<dbReference type="Pfam" id="PF00145">
    <property type="entry name" value="DNA_methylase"/>
    <property type="match status" value="1"/>
</dbReference>
<dbReference type="OrthoDB" id="32195at2"/>
<dbReference type="GO" id="GO:0003677">
    <property type="term" value="F:DNA binding"/>
    <property type="evidence" value="ECO:0007669"/>
    <property type="project" value="TreeGrafter"/>
</dbReference>
<accession>A0A1I3PL24</accession>
<evidence type="ECO:0000313" key="9">
    <source>
        <dbReference type="EMBL" id="SFJ22205.1"/>
    </source>
</evidence>
<keyword evidence="10" id="KW-1185">Reference proteome</keyword>
<dbReference type="InterPro" id="IPR029063">
    <property type="entry name" value="SAM-dependent_MTases_sf"/>
</dbReference>
<keyword evidence="4" id="KW-0680">Restriction system</keyword>
<reference evidence="10" key="1">
    <citation type="submission" date="2016-10" db="EMBL/GenBank/DDBJ databases">
        <authorList>
            <person name="Varghese N."/>
            <person name="Submissions S."/>
        </authorList>
    </citation>
    <scope>NUCLEOTIDE SEQUENCE [LARGE SCALE GENOMIC DNA]</scope>
    <source>
        <strain evidence="10">DSM 26542</strain>
    </source>
</reference>
<keyword evidence="3 6" id="KW-0949">S-adenosyl-L-methionine</keyword>
<evidence type="ECO:0000256" key="1">
    <source>
        <dbReference type="ARBA" id="ARBA00022603"/>
    </source>
</evidence>
<dbReference type="GO" id="GO:0009307">
    <property type="term" value="P:DNA restriction-modification system"/>
    <property type="evidence" value="ECO:0007669"/>
    <property type="project" value="UniProtKB-KW"/>
</dbReference>
<dbReference type="EC" id="2.1.1.37" evidence="8"/>
<protein>
    <recommendedName>
        <fullName evidence="8">Cytosine-specific methyltransferase</fullName>
        <ecNumber evidence="8">2.1.1.37</ecNumber>
    </recommendedName>
</protein>
<dbReference type="PANTHER" id="PTHR10629">
    <property type="entry name" value="CYTOSINE-SPECIFIC METHYLTRANSFERASE"/>
    <property type="match status" value="1"/>
</dbReference>
<evidence type="ECO:0000313" key="10">
    <source>
        <dbReference type="Proteomes" id="UP000243887"/>
    </source>
</evidence>
<evidence type="ECO:0000256" key="3">
    <source>
        <dbReference type="ARBA" id="ARBA00022691"/>
    </source>
</evidence>
<evidence type="ECO:0000256" key="7">
    <source>
        <dbReference type="RuleBase" id="RU000416"/>
    </source>
</evidence>
<dbReference type="PROSITE" id="PS00094">
    <property type="entry name" value="C5_MTASE_1"/>
    <property type="match status" value="1"/>
</dbReference>
<dbReference type="RefSeq" id="WP_090678460.1">
    <property type="nucleotide sequence ID" value="NZ_FORU01000004.1"/>
</dbReference>
<evidence type="ECO:0000256" key="6">
    <source>
        <dbReference type="PROSITE-ProRule" id="PRU01016"/>
    </source>
</evidence>
<dbReference type="InterPro" id="IPR018117">
    <property type="entry name" value="C5_DNA_meth_AS"/>
</dbReference>
<sequence length="397" mass="45339">MYNFIDLFAGCGGLSEGFYKENFKALAHVEINKEACETLKTRMRYYGYENVDNEVFNVDITSENINDIIDQAVVNRDVDLIIGGPPCQAYSTLGRAKDDNAMVDDPRNFLFESYIKVLHHYNPKIFVFENVTGLLSAKVEGKLIVNTILKSLGERYDLIENPKEMVLNSVEYGVPQVRKRIIIIGVRKDLPFKAKEIYDNIIKTHGEVKTKDGKIKKYVTVGEAISDLPSLIPGGGKDLTEFTSEVENDFLVKVLDRESGIIRHHVARKHNDLDVARYKAMSENKWTFTELLNYRADLRHEKQRVFNNSYCVQFADNPARTIIAHLYKDGNQFIHPDHQQGRTLTPREAARLQSFPDDFVFEGSRTEIYKQIGNAVPVLLAQAIAKSCKTILKKYDF</sequence>
<comment type="similarity">
    <text evidence="6 7">Belongs to the class I-like SAM-binding methyltransferase superfamily. C5-methyltransferase family.</text>
</comment>
<dbReference type="EMBL" id="FORU01000004">
    <property type="protein sequence ID" value="SFJ22205.1"/>
    <property type="molecule type" value="Genomic_DNA"/>
</dbReference>
<dbReference type="NCBIfam" id="TIGR00675">
    <property type="entry name" value="dcm"/>
    <property type="match status" value="1"/>
</dbReference>
<dbReference type="GO" id="GO:0003886">
    <property type="term" value="F:DNA (cytosine-5-)-methyltransferase activity"/>
    <property type="evidence" value="ECO:0007669"/>
    <property type="project" value="UniProtKB-EC"/>
</dbReference>
<dbReference type="STRING" id="1150112.SAMN04487893_104172"/>
<evidence type="ECO:0000256" key="5">
    <source>
        <dbReference type="ARBA" id="ARBA00047422"/>
    </source>
</evidence>
<dbReference type="Gene3D" id="3.90.120.10">
    <property type="entry name" value="DNA Methylase, subunit A, domain 2"/>
    <property type="match status" value="1"/>
</dbReference>
<dbReference type="AlphaFoldDB" id="A0A1I3PL24"/>
<feature type="active site" evidence="6">
    <location>
        <position position="87"/>
    </location>
</feature>
<evidence type="ECO:0000256" key="2">
    <source>
        <dbReference type="ARBA" id="ARBA00022679"/>
    </source>
</evidence>
<dbReference type="SUPFAM" id="SSF53335">
    <property type="entry name" value="S-adenosyl-L-methionine-dependent methyltransferases"/>
    <property type="match status" value="1"/>
</dbReference>
<dbReference type="PRINTS" id="PR00105">
    <property type="entry name" value="C5METTRFRASE"/>
</dbReference>
<name>A0A1I3PL24_9FLAO</name>
<gene>
    <name evidence="9" type="ORF">SAMN04487893_104172</name>
</gene>
<keyword evidence="2 6" id="KW-0808">Transferase</keyword>
<dbReference type="Proteomes" id="UP000243887">
    <property type="component" value="Unassembled WGS sequence"/>
</dbReference>